<evidence type="ECO:0000313" key="5">
    <source>
        <dbReference type="Proteomes" id="UP001221686"/>
    </source>
</evidence>
<dbReference type="SUPFAM" id="SSF69318">
    <property type="entry name" value="Integrin alpha N-terminal domain"/>
    <property type="match status" value="1"/>
</dbReference>
<organism evidence="4 5">
    <name type="scientific">Nannocystis bainbridge</name>
    <dbReference type="NCBI Taxonomy" id="2995303"/>
    <lineage>
        <taxon>Bacteria</taxon>
        <taxon>Pseudomonadati</taxon>
        <taxon>Myxococcota</taxon>
        <taxon>Polyangia</taxon>
        <taxon>Nannocystales</taxon>
        <taxon>Nannocystaceae</taxon>
        <taxon>Nannocystis</taxon>
    </lineage>
</organism>
<comment type="caution">
    <text evidence="4">The sequence shown here is derived from an EMBL/GenBank/DDBJ whole genome shotgun (WGS) entry which is preliminary data.</text>
</comment>
<dbReference type="PANTHER" id="PTHR46580">
    <property type="entry name" value="SENSOR KINASE-RELATED"/>
    <property type="match status" value="1"/>
</dbReference>
<feature type="region of interest" description="Disordered" evidence="2">
    <location>
        <begin position="489"/>
        <end position="573"/>
    </location>
</feature>
<feature type="signal peptide" evidence="3">
    <location>
        <begin position="1"/>
        <end position="29"/>
    </location>
</feature>
<feature type="chain" id="PRO_5047452002" evidence="3">
    <location>
        <begin position="30"/>
        <end position="587"/>
    </location>
</feature>
<feature type="compositionally biased region" description="Low complexity" evidence="2">
    <location>
        <begin position="537"/>
        <end position="553"/>
    </location>
</feature>
<dbReference type="RefSeq" id="WP_272087016.1">
    <property type="nucleotide sequence ID" value="NZ_JAQNDL010000001.1"/>
</dbReference>
<evidence type="ECO:0000256" key="3">
    <source>
        <dbReference type="SAM" id="SignalP"/>
    </source>
</evidence>
<evidence type="ECO:0000256" key="2">
    <source>
        <dbReference type="SAM" id="MobiDB-lite"/>
    </source>
</evidence>
<proteinExistence type="predicted"/>
<keyword evidence="5" id="KW-1185">Reference proteome</keyword>
<accession>A0ABT5DY92</accession>
<dbReference type="InterPro" id="IPR028994">
    <property type="entry name" value="Integrin_alpha_N"/>
</dbReference>
<dbReference type="InterPro" id="IPR024038">
    <property type="entry name" value="MYXO-CTERM"/>
</dbReference>
<gene>
    <name evidence="4" type="ORF">POL25_16625</name>
</gene>
<protein>
    <submittedName>
        <fullName evidence="4">VCBS repeat-containing protein</fullName>
    </submittedName>
</protein>
<dbReference type="InterPro" id="IPR013517">
    <property type="entry name" value="FG-GAP"/>
</dbReference>
<name>A0ABT5DY92_9BACT</name>
<dbReference type="Pfam" id="PF13517">
    <property type="entry name" value="FG-GAP_3"/>
    <property type="match status" value="3"/>
</dbReference>
<dbReference type="Gene3D" id="2.130.10.130">
    <property type="entry name" value="Integrin alpha, N-terminal"/>
    <property type="match status" value="1"/>
</dbReference>
<dbReference type="Proteomes" id="UP001221686">
    <property type="component" value="Unassembled WGS sequence"/>
</dbReference>
<dbReference type="EMBL" id="JAQNDL010000001">
    <property type="protein sequence ID" value="MDC0718536.1"/>
    <property type="molecule type" value="Genomic_DNA"/>
</dbReference>
<dbReference type="PANTHER" id="PTHR46580:SF4">
    <property type="entry name" value="ATP_GTP-BINDING PROTEIN"/>
    <property type="match status" value="1"/>
</dbReference>
<reference evidence="4 5" key="1">
    <citation type="submission" date="2022-11" db="EMBL/GenBank/DDBJ databases">
        <title>Minimal conservation of predation-associated metabolite biosynthetic gene clusters underscores biosynthetic potential of Myxococcota including descriptions for ten novel species: Archangium lansinium sp. nov., Myxococcus landrumus sp. nov., Nannocystis bai.</title>
        <authorList>
            <person name="Ahearne A."/>
            <person name="Stevens C."/>
            <person name="Dowd S."/>
        </authorList>
    </citation>
    <scope>NUCLEOTIDE SEQUENCE [LARGE SCALE GENOMIC DNA]</scope>
    <source>
        <strain evidence="4 5">BB15-2</strain>
    </source>
</reference>
<feature type="compositionally biased region" description="Acidic residues" evidence="2">
    <location>
        <begin position="492"/>
        <end position="503"/>
    </location>
</feature>
<dbReference type="NCBIfam" id="TIGR03901">
    <property type="entry name" value="MYXO-CTERM"/>
    <property type="match status" value="1"/>
</dbReference>
<sequence>MSSSSGHVLKNSLYLLAAAAALLAAPVSAAPWEDATALTIGTTAEWTNKVELADIDGDGLVDILFANGAGYASPDDPEPNRAFLNRGPGMPFVDVSEEVFGPEPDFTRAIKVRDLDGDGDPDILVANTFETRSRLYLGDGQGGFVEASDDLPQAPHSFGDVELGDVDGDGDLDAVLADWGPGDAGQSSGVTRLWRNDGGVFTDVTTTHMPDALVAWSWELEFADVDNDLDLDLLVSCKACSGSYMFVNDGAGVFTDASDKLPQYGNNYDFEAIDLTGDGWLDLVTINDGPGGREHIFVNDGAGGFVDATADLWPDFENLPGDDNMLAFLDYDSDGDADFVIAGLFGSDDRLMLNSGDGHLEVVDAFKPAKSMGTLGLAVADLDGDRKIDVVLAEGEIPDNADRVFLGVDIAVDTAAPKISLVTLVDGGVVARIHDNKTPVMPHDFQSVVLVADGTEVPMQWYGEALWRGAPREPFGQLCAVDAAGNETCVEFGEDPGETDTDDGVNTTNDSGTTEAPTTGDDPTTGGPGTTTGDGGTTDATGSDDTASTGDTSGIDDDGGCGCRQRSPGPGGLLALGLLALVRRRRR</sequence>
<evidence type="ECO:0000313" key="4">
    <source>
        <dbReference type="EMBL" id="MDC0718536.1"/>
    </source>
</evidence>
<evidence type="ECO:0000256" key="1">
    <source>
        <dbReference type="ARBA" id="ARBA00022729"/>
    </source>
</evidence>
<feature type="compositionally biased region" description="Low complexity" evidence="2">
    <location>
        <begin position="504"/>
        <end position="525"/>
    </location>
</feature>
<keyword evidence="1 3" id="KW-0732">Signal</keyword>
<feature type="compositionally biased region" description="Gly residues" evidence="2">
    <location>
        <begin position="526"/>
        <end position="536"/>
    </location>
</feature>